<evidence type="ECO:0000256" key="7">
    <source>
        <dbReference type="PROSITE-ProRule" id="PRU00192"/>
    </source>
</evidence>
<dbReference type="SUPFAM" id="SSF48065">
    <property type="entry name" value="DBL homology domain (DH-domain)"/>
    <property type="match status" value="1"/>
</dbReference>
<dbReference type="PROSITE" id="PS50010">
    <property type="entry name" value="DH_2"/>
    <property type="match status" value="1"/>
</dbReference>
<dbReference type="InterPro" id="IPR001849">
    <property type="entry name" value="PH_domain"/>
</dbReference>
<evidence type="ECO:0000313" key="14">
    <source>
        <dbReference type="EMBL" id="KAF6367272.1"/>
    </source>
</evidence>
<evidence type="ECO:0000256" key="1">
    <source>
        <dbReference type="ARBA" id="ARBA00004496"/>
    </source>
</evidence>
<dbReference type="PANTHER" id="PTHR22826:SF104">
    <property type="entry name" value="TRIPLE FUNCTIONAL DOMAIN PROTEIN"/>
    <property type="match status" value="1"/>
</dbReference>
<dbReference type="GO" id="GO:0005085">
    <property type="term" value="F:guanyl-nucleotide exchange factor activity"/>
    <property type="evidence" value="ECO:0007669"/>
    <property type="project" value="UniProtKB-KW"/>
</dbReference>
<evidence type="ECO:0000256" key="5">
    <source>
        <dbReference type="ARBA" id="ARBA00022658"/>
    </source>
</evidence>
<dbReference type="Gene3D" id="2.30.30.40">
    <property type="entry name" value="SH3 Domains"/>
    <property type="match status" value="1"/>
</dbReference>
<dbReference type="Pfam" id="PF00069">
    <property type="entry name" value="Pkinase"/>
    <property type="match status" value="1"/>
</dbReference>
<feature type="compositionally biased region" description="Low complexity" evidence="8">
    <location>
        <begin position="239"/>
        <end position="257"/>
    </location>
</feature>
<dbReference type="InterPro" id="IPR011009">
    <property type="entry name" value="Kinase-like_dom_sf"/>
</dbReference>
<feature type="compositionally biased region" description="Polar residues" evidence="8">
    <location>
        <begin position="832"/>
        <end position="841"/>
    </location>
</feature>
<dbReference type="SUPFAM" id="SSF50729">
    <property type="entry name" value="PH domain-like"/>
    <property type="match status" value="1"/>
</dbReference>
<dbReference type="InterPro" id="IPR000219">
    <property type="entry name" value="DH_dom"/>
</dbReference>
<dbReference type="PROSITE" id="PS00108">
    <property type="entry name" value="PROTEIN_KINASE_ST"/>
    <property type="match status" value="1"/>
</dbReference>
<keyword evidence="15" id="KW-1185">Reference proteome</keyword>
<name>A0A7J7YZ79_PIPKU</name>
<dbReference type="CDD" id="cd11853">
    <property type="entry name" value="SH3_Kalirin_2"/>
    <property type="match status" value="1"/>
</dbReference>
<dbReference type="PROSITE" id="PS50003">
    <property type="entry name" value="PH_DOMAIN"/>
    <property type="match status" value="1"/>
</dbReference>
<feature type="compositionally biased region" description="Gly residues" evidence="8">
    <location>
        <begin position="595"/>
        <end position="619"/>
    </location>
</feature>
<dbReference type="InterPro" id="IPR035899">
    <property type="entry name" value="DBL_dom_sf"/>
</dbReference>
<dbReference type="SMART" id="SM00220">
    <property type="entry name" value="S_TKc"/>
    <property type="match status" value="1"/>
</dbReference>
<feature type="domain" description="Ig-like" evidence="13">
    <location>
        <begin position="991"/>
        <end position="1081"/>
    </location>
</feature>
<dbReference type="GO" id="GO:0004672">
    <property type="term" value="F:protein kinase activity"/>
    <property type="evidence" value="ECO:0007669"/>
    <property type="project" value="InterPro"/>
</dbReference>
<dbReference type="FunFam" id="1.10.510.10:FF:000152">
    <property type="entry name" value="kalirin isoform X1"/>
    <property type="match status" value="1"/>
</dbReference>
<feature type="compositionally biased region" description="Low complexity" evidence="8">
    <location>
        <begin position="717"/>
        <end position="727"/>
    </location>
</feature>
<feature type="domain" description="SH3" evidence="9">
    <location>
        <begin position="857"/>
        <end position="922"/>
    </location>
</feature>
<feature type="region of interest" description="Disordered" evidence="8">
    <location>
        <begin position="590"/>
        <end position="858"/>
    </location>
</feature>
<dbReference type="Pfam" id="PF16609">
    <property type="entry name" value="SH3-RhoG_link"/>
    <property type="match status" value="1"/>
</dbReference>
<dbReference type="InterPro" id="IPR047053">
    <property type="entry name" value="Kalirin_TRIO_SH3_2"/>
</dbReference>
<dbReference type="GO" id="GO:0007411">
    <property type="term" value="P:axon guidance"/>
    <property type="evidence" value="ECO:0007669"/>
    <property type="project" value="TreeGrafter"/>
</dbReference>
<dbReference type="PROSITE" id="PS50835">
    <property type="entry name" value="IG_LIKE"/>
    <property type="match status" value="1"/>
</dbReference>
<feature type="compositionally biased region" description="Basic and acidic residues" evidence="8">
    <location>
        <begin position="109"/>
        <end position="122"/>
    </location>
</feature>
<feature type="compositionally biased region" description="Basic and acidic residues" evidence="8">
    <location>
        <begin position="949"/>
        <end position="966"/>
    </location>
</feature>
<feature type="region of interest" description="Disordered" evidence="8">
    <location>
        <begin position="945"/>
        <end position="966"/>
    </location>
</feature>
<dbReference type="GO" id="GO:0005524">
    <property type="term" value="F:ATP binding"/>
    <property type="evidence" value="ECO:0007669"/>
    <property type="project" value="InterPro"/>
</dbReference>
<dbReference type="InterPro" id="IPR011993">
    <property type="entry name" value="PH-like_dom_sf"/>
</dbReference>
<dbReference type="Gene3D" id="3.30.200.20">
    <property type="entry name" value="Phosphorylase Kinase, domain 1"/>
    <property type="match status" value="1"/>
</dbReference>
<evidence type="ECO:0000259" key="10">
    <source>
        <dbReference type="PROSITE" id="PS50003"/>
    </source>
</evidence>
<dbReference type="CDD" id="cd14113">
    <property type="entry name" value="STKc_Trio_C"/>
    <property type="match status" value="1"/>
</dbReference>
<proteinExistence type="inferred from homology"/>
<dbReference type="InterPro" id="IPR008271">
    <property type="entry name" value="Ser/Thr_kinase_AS"/>
</dbReference>
<keyword evidence="6" id="KW-0393">Immunoglobulin domain</keyword>
<sequence>MPNGIKPADPLDSLSPVGSAYRSGGQPGTCKYWILDLDSLSVSSNDASPPASVASLQPHMMGAQSSPGPKRPGNTLRKWLTSPVRRLSSGKADGHVKKLAHKHKKSREVRKSADAGSQKDSDDSAATPQDETVEERGRNEGLSSGTLSKSSSSGMQSCGEEEGEEGADAVPLPPPMAIQQHSLLQPDSQDDKASSRLLVRPTSSETPSAAELVSAIEELVKSKMALEDRPSSLLVDQGDSSSPSFNPSDNSLLSSSSPIDEMEERKSSSLKRRHYVLQELVETERDYVRDLGYVVEGYMALMKEDGVPDDMKGKDKIVFGNIHQIYDWHRDFFLGELEKCLEDPEKLGSLFVKHERRLHMYIVYCQNKPKSEHIVSEYIDTFFEDLKQRLGHRLQLTDLLIKPVQRIMKYQLLLKDFLKYSKKASLDTSELERAVEVMCIVPKRCNDMMNVGRLQGFDGKIVAQGKLLLQDTFLVTDQDAGLLPRCRERRVFLFEQIVIFSEPLDKKKGFSTPGFLFKNSIKVSCLCLEESVENDPCKFALTSRTGDVVETFVLHSSSPSVRQAWIHEINQILENQRNFLNALTSPIEYQRNHSGGSGGGGSGAGAPGGGGGGGVGGSNHGSSLPSSSRSRPSRIPQPVRHHSPVLVSSAASSQAEADKMSGTSTPGPSLPPPSSSLSPEAGPSQPGRPPHGGPAEGAEREAEQIPKMKVMESPRKQAGSAAAASQDGHAKEARAHPEDGRPRGSLGALPPAKPRPGAISPLNSPLSAAFPSPLGKEPFPPSSPLQKGGSFWSSIPASPASRPGSFTFPGDSDSLQRQAHRHSAPGKDTDRMSTCSSASEQSVQSTQSNGSESSSSSNISTMLVTHDYTAVKEDEINVYQGEVVQILASNQQNMFLVFRAATDQCPAAEGWIPGFVLGHTSAVIMESPDGTLKKSTSWHTALRLRKKSEKKDKDGKREGKLENGYRKSREGLSNKVSVKLLSPNYIYDVPPEFVIPLSEVTCEAGETVFLRCRVCGRPKASVTWKGPEHNTLNSDGHYSISYSDLGEASLKIVGVTMDDDGIYTCIAVNDMGSASCSASLRVLGPGSDGILVTWKDNFDSFYSEVAELGRGRFSVVKKCDQKGTKQAVATKFVNKKLMKRDQVTHELGVLRNVQHPLLVGLLDTFETPTSYVLVLEMADQGRLLDCVVRWGNLTEGKIRAYLGEVLEAVRYLHNCRIAHLDLKPENILVGQSSATPTIKLADFGDAVQLNTTYYIHQLLGNPEFAAPEIILGNPVSLTSDTWSVGVLTYVLLSGVSPFLDDSVEETCLNICRLDFSFPDDYFKGVSQKAKDFVCFLLQEDPARRPSAALALQEQWLQAGHGHGKGTGVLDTSRLTSFIERRKHQNDVRPIRSVKNFLQSRLLPRV</sequence>
<keyword evidence="4" id="KW-0963">Cytoplasm</keyword>
<dbReference type="Proteomes" id="UP000558488">
    <property type="component" value="Unassembled WGS sequence"/>
</dbReference>
<evidence type="ECO:0000259" key="13">
    <source>
        <dbReference type="PROSITE" id="PS50835"/>
    </source>
</evidence>
<keyword evidence="5" id="KW-0344">Guanine-nucleotide releasing factor</keyword>
<organism evidence="14 15">
    <name type="scientific">Pipistrellus kuhlii</name>
    <name type="common">Kuhl's pipistrelle</name>
    <dbReference type="NCBI Taxonomy" id="59472"/>
    <lineage>
        <taxon>Eukaryota</taxon>
        <taxon>Metazoa</taxon>
        <taxon>Chordata</taxon>
        <taxon>Craniata</taxon>
        <taxon>Vertebrata</taxon>
        <taxon>Euteleostomi</taxon>
        <taxon>Mammalia</taxon>
        <taxon>Eutheria</taxon>
        <taxon>Laurasiatheria</taxon>
        <taxon>Chiroptera</taxon>
        <taxon>Yangochiroptera</taxon>
        <taxon>Vespertilionidae</taxon>
        <taxon>Pipistrellus</taxon>
    </lineage>
</organism>
<dbReference type="InterPro" id="IPR003598">
    <property type="entry name" value="Ig_sub2"/>
</dbReference>
<evidence type="ECO:0000256" key="3">
    <source>
        <dbReference type="ARBA" id="ARBA00022443"/>
    </source>
</evidence>
<dbReference type="Pfam" id="PF07679">
    <property type="entry name" value="I-set"/>
    <property type="match status" value="1"/>
</dbReference>
<feature type="compositionally biased region" description="Low complexity" evidence="8">
    <location>
        <begin position="620"/>
        <end position="638"/>
    </location>
</feature>
<reference evidence="14 15" key="1">
    <citation type="journal article" date="2020" name="Nature">
        <title>Six reference-quality genomes reveal evolution of bat adaptations.</title>
        <authorList>
            <person name="Jebb D."/>
            <person name="Huang Z."/>
            <person name="Pippel M."/>
            <person name="Hughes G.M."/>
            <person name="Lavrichenko K."/>
            <person name="Devanna P."/>
            <person name="Winkler S."/>
            <person name="Jermiin L.S."/>
            <person name="Skirmuntt E.C."/>
            <person name="Katzourakis A."/>
            <person name="Burkitt-Gray L."/>
            <person name="Ray D.A."/>
            <person name="Sullivan K.A.M."/>
            <person name="Roscito J.G."/>
            <person name="Kirilenko B.M."/>
            <person name="Davalos L.M."/>
            <person name="Corthals A.P."/>
            <person name="Power M.L."/>
            <person name="Jones G."/>
            <person name="Ransome R.D."/>
            <person name="Dechmann D.K.N."/>
            <person name="Locatelli A.G."/>
            <person name="Puechmaille S.J."/>
            <person name="Fedrigo O."/>
            <person name="Jarvis E.D."/>
            <person name="Hiller M."/>
            <person name="Vernes S.C."/>
            <person name="Myers E.W."/>
            <person name="Teeling E.C."/>
        </authorList>
    </citation>
    <scope>NUCLEOTIDE SEQUENCE [LARGE SCALE GENOMIC DNA]</scope>
    <source>
        <strain evidence="14">MPipKuh1</strain>
        <tissue evidence="14">Flight muscle</tissue>
    </source>
</reference>
<dbReference type="InterPro" id="IPR013098">
    <property type="entry name" value="Ig_I-set"/>
</dbReference>
<dbReference type="GO" id="GO:0005737">
    <property type="term" value="C:cytoplasm"/>
    <property type="evidence" value="ECO:0007669"/>
    <property type="project" value="UniProtKB-SubCell"/>
</dbReference>
<dbReference type="SMART" id="SM00233">
    <property type="entry name" value="PH"/>
    <property type="match status" value="1"/>
</dbReference>
<dbReference type="Gene3D" id="2.60.40.10">
    <property type="entry name" value="Immunoglobulins"/>
    <property type="match status" value="1"/>
</dbReference>
<dbReference type="Pfam" id="PF23587">
    <property type="entry name" value="SH3_KALRN"/>
    <property type="match status" value="1"/>
</dbReference>
<evidence type="ECO:0000259" key="12">
    <source>
        <dbReference type="PROSITE" id="PS50011"/>
    </source>
</evidence>
<feature type="region of interest" description="Disordered" evidence="8">
    <location>
        <begin position="41"/>
        <end position="209"/>
    </location>
</feature>
<dbReference type="InterPro" id="IPR051336">
    <property type="entry name" value="RhoGEF_Guanine_NuclExch_SF"/>
</dbReference>
<dbReference type="InterPro" id="IPR007110">
    <property type="entry name" value="Ig-like_dom"/>
</dbReference>
<dbReference type="SUPFAM" id="SSF50044">
    <property type="entry name" value="SH3-domain"/>
    <property type="match status" value="1"/>
</dbReference>
<feature type="compositionally biased region" description="Basic and acidic residues" evidence="8">
    <location>
        <begin position="728"/>
        <end position="742"/>
    </location>
</feature>
<dbReference type="Pfam" id="PF00621">
    <property type="entry name" value="RhoGEF"/>
    <property type="match status" value="1"/>
</dbReference>
<comment type="caution">
    <text evidence="14">The sequence shown here is derived from an EMBL/GenBank/DDBJ whole genome shotgun (WGS) entry which is preliminary data.</text>
</comment>
<feature type="compositionally biased region" description="Basic residues" evidence="8">
    <location>
        <begin position="97"/>
        <end position="108"/>
    </location>
</feature>
<dbReference type="Pfam" id="PF22697">
    <property type="entry name" value="SOS1_NGEF_PH"/>
    <property type="match status" value="1"/>
</dbReference>
<feature type="domain" description="PH" evidence="10">
    <location>
        <begin position="460"/>
        <end position="574"/>
    </location>
</feature>
<feature type="region of interest" description="Disordered" evidence="8">
    <location>
        <begin position="230"/>
        <end position="268"/>
    </location>
</feature>
<evidence type="ECO:0000256" key="4">
    <source>
        <dbReference type="ARBA" id="ARBA00022490"/>
    </source>
</evidence>
<feature type="region of interest" description="Disordered" evidence="8">
    <location>
        <begin position="1"/>
        <end position="25"/>
    </location>
</feature>
<dbReference type="FunFam" id="2.30.30.40:FF:000038">
    <property type="entry name" value="kalirin isoform X1"/>
    <property type="match status" value="1"/>
</dbReference>
<feature type="compositionally biased region" description="Low complexity" evidence="8">
    <location>
        <begin position="140"/>
        <end position="158"/>
    </location>
</feature>
<dbReference type="FunFam" id="1.20.900.10:FF:000008">
    <property type="entry name" value="rho guanine nucleotide exchange factor 25"/>
    <property type="match status" value="1"/>
</dbReference>
<dbReference type="Gene3D" id="2.30.29.30">
    <property type="entry name" value="Pleckstrin-homology domain (PH domain)/Phosphotyrosine-binding domain (PTB)"/>
    <property type="match status" value="1"/>
</dbReference>
<feature type="compositionally biased region" description="Basic and acidic residues" evidence="8">
    <location>
        <begin position="697"/>
        <end position="715"/>
    </location>
</feature>
<dbReference type="InterPro" id="IPR000719">
    <property type="entry name" value="Prot_kinase_dom"/>
</dbReference>
<dbReference type="InterPro" id="IPR036179">
    <property type="entry name" value="Ig-like_dom_sf"/>
</dbReference>
<dbReference type="Gene3D" id="1.20.900.10">
    <property type="entry name" value="Dbl homology (DH) domain"/>
    <property type="match status" value="1"/>
</dbReference>
<dbReference type="InterPro" id="IPR001452">
    <property type="entry name" value="SH3_domain"/>
</dbReference>
<dbReference type="SMART" id="SM00325">
    <property type="entry name" value="RhoGEF"/>
    <property type="match status" value="1"/>
</dbReference>
<feature type="domain" description="DH" evidence="11">
    <location>
        <begin position="272"/>
        <end position="448"/>
    </location>
</feature>
<dbReference type="InterPro" id="IPR003599">
    <property type="entry name" value="Ig_sub"/>
</dbReference>
<dbReference type="SMART" id="SM00408">
    <property type="entry name" value="IGc2"/>
    <property type="match status" value="1"/>
</dbReference>
<comment type="subcellular location">
    <subcellularLocation>
        <location evidence="1">Cytoplasm</location>
    </subcellularLocation>
</comment>
<dbReference type="InterPro" id="IPR036028">
    <property type="entry name" value="SH3-like_dom_sf"/>
</dbReference>
<dbReference type="FunFam" id="2.60.40.10:FF:000368">
    <property type="entry name" value="kalirin isoform X1"/>
    <property type="match status" value="1"/>
</dbReference>
<accession>A0A7J7YZ79</accession>
<dbReference type="InterPro" id="IPR013783">
    <property type="entry name" value="Ig-like_fold"/>
</dbReference>
<keyword evidence="3 7" id="KW-0728">SH3 domain</keyword>
<dbReference type="SUPFAM" id="SSF56112">
    <property type="entry name" value="Protein kinase-like (PK-like)"/>
    <property type="match status" value="1"/>
</dbReference>
<feature type="compositionally biased region" description="Low complexity" evidence="8">
    <location>
        <begin position="842"/>
        <end position="858"/>
    </location>
</feature>
<dbReference type="InterPro" id="IPR055251">
    <property type="entry name" value="SOS1_NGEF_PH"/>
</dbReference>
<dbReference type="EMBL" id="JACAGB010000004">
    <property type="protein sequence ID" value="KAF6367272.1"/>
    <property type="molecule type" value="Genomic_DNA"/>
</dbReference>
<dbReference type="CDD" id="cd00160">
    <property type="entry name" value="RhoGEF"/>
    <property type="match status" value="1"/>
</dbReference>
<feature type="domain" description="Protein kinase" evidence="12">
    <location>
        <begin position="1102"/>
        <end position="1356"/>
    </location>
</feature>
<dbReference type="PROSITE" id="PS50002">
    <property type="entry name" value="SH3"/>
    <property type="match status" value="1"/>
</dbReference>
<dbReference type="Gene3D" id="1.10.510.10">
    <property type="entry name" value="Transferase(Phosphotransferase) domain 1"/>
    <property type="match status" value="1"/>
</dbReference>
<evidence type="ECO:0000259" key="11">
    <source>
        <dbReference type="PROSITE" id="PS50010"/>
    </source>
</evidence>
<gene>
    <name evidence="14" type="ORF">mPipKuh1_018066</name>
</gene>
<evidence type="ECO:0000256" key="8">
    <source>
        <dbReference type="SAM" id="MobiDB-lite"/>
    </source>
</evidence>
<dbReference type="FunFam" id="2.30.29.30:FF:000091">
    <property type="entry name" value="kalirin isoform X1"/>
    <property type="match status" value="1"/>
</dbReference>
<evidence type="ECO:0000256" key="2">
    <source>
        <dbReference type="ARBA" id="ARBA00006692"/>
    </source>
</evidence>
<dbReference type="PANTHER" id="PTHR22826">
    <property type="entry name" value="RHO GUANINE EXCHANGE FACTOR-RELATED"/>
    <property type="match status" value="1"/>
</dbReference>
<dbReference type="GO" id="GO:0019898">
    <property type="term" value="C:extrinsic component of membrane"/>
    <property type="evidence" value="ECO:0007669"/>
    <property type="project" value="TreeGrafter"/>
</dbReference>
<dbReference type="SMART" id="SM00409">
    <property type="entry name" value="IG"/>
    <property type="match status" value="1"/>
</dbReference>
<evidence type="ECO:0000313" key="15">
    <source>
        <dbReference type="Proteomes" id="UP000558488"/>
    </source>
</evidence>
<dbReference type="CDD" id="cd13241">
    <property type="entry name" value="PH2_Kalirin_Trio_p63RhoGEF"/>
    <property type="match status" value="1"/>
</dbReference>
<dbReference type="PROSITE" id="PS50011">
    <property type="entry name" value="PROTEIN_KINASE_DOM"/>
    <property type="match status" value="1"/>
</dbReference>
<dbReference type="SUPFAM" id="SSF48726">
    <property type="entry name" value="Immunoglobulin"/>
    <property type="match status" value="1"/>
</dbReference>
<evidence type="ECO:0000259" key="9">
    <source>
        <dbReference type="PROSITE" id="PS50002"/>
    </source>
</evidence>
<protein>
    <submittedName>
        <fullName evidence="14">Trio Rho guanine nucleotide exchange factor</fullName>
    </submittedName>
</protein>
<evidence type="ECO:0000256" key="6">
    <source>
        <dbReference type="ARBA" id="ARBA00023319"/>
    </source>
</evidence>
<comment type="similarity">
    <text evidence="2">Belongs to the protein kinase superfamily. CAMK Ser/Thr protein kinase family.</text>
</comment>